<proteinExistence type="inferred from homology"/>
<sequence>MEESSALRPELLVDEVVKGGEYGVVETDGDMWRDHRRFALHVLRDLGLSKDGMEQRVRHQPLKLKQKKIIWLRFFLLSGILSYRDAFYAFFDRQIEAHRKDVDYESEHSNDYVEAFLKEQKRREADGDFETFK</sequence>
<keyword evidence="2" id="KW-0479">Metal-binding</keyword>
<comment type="similarity">
    <text evidence="1">Belongs to the cytochrome P450 family.</text>
</comment>
<name>A0A2G9UTS4_TELCI</name>
<feature type="transmembrane region" description="Helical" evidence="5">
    <location>
        <begin position="70"/>
        <end position="91"/>
    </location>
</feature>
<gene>
    <name evidence="6" type="ORF">TELCIR_04362</name>
</gene>
<dbReference type="EMBL" id="KZ345412">
    <property type="protein sequence ID" value="PIO73658.1"/>
    <property type="molecule type" value="Genomic_DNA"/>
</dbReference>
<dbReference type="OrthoDB" id="1055148at2759"/>
<keyword evidence="5" id="KW-1133">Transmembrane helix</keyword>
<dbReference type="GO" id="GO:0005506">
    <property type="term" value="F:iron ion binding"/>
    <property type="evidence" value="ECO:0007669"/>
    <property type="project" value="InterPro"/>
</dbReference>
<dbReference type="PANTHER" id="PTHR24300">
    <property type="entry name" value="CYTOCHROME P450 508A4-RELATED"/>
    <property type="match status" value="1"/>
</dbReference>
<keyword evidence="7" id="KW-1185">Reference proteome</keyword>
<organism evidence="6 7">
    <name type="scientific">Teladorsagia circumcincta</name>
    <name type="common">Brown stomach worm</name>
    <name type="synonym">Ostertagia circumcincta</name>
    <dbReference type="NCBI Taxonomy" id="45464"/>
    <lineage>
        <taxon>Eukaryota</taxon>
        <taxon>Metazoa</taxon>
        <taxon>Ecdysozoa</taxon>
        <taxon>Nematoda</taxon>
        <taxon>Chromadorea</taxon>
        <taxon>Rhabditida</taxon>
        <taxon>Rhabditina</taxon>
        <taxon>Rhabditomorpha</taxon>
        <taxon>Strongyloidea</taxon>
        <taxon>Trichostrongylidae</taxon>
        <taxon>Teladorsagia</taxon>
    </lineage>
</organism>
<dbReference type="GO" id="GO:0006082">
    <property type="term" value="P:organic acid metabolic process"/>
    <property type="evidence" value="ECO:0007669"/>
    <property type="project" value="TreeGrafter"/>
</dbReference>
<dbReference type="GO" id="GO:0005737">
    <property type="term" value="C:cytoplasm"/>
    <property type="evidence" value="ECO:0007669"/>
    <property type="project" value="TreeGrafter"/>
</dbReference>
<dbReference type="GO" id="GO:0020037">
    <property type="term" value="F:heme binding"/>
    <property type="evidence" value="ECO:0007669"/>
    <property type="project" value="InterPro"/>
</dbReference>
<dbReference type="PANTHER" id="PTHR24300:SF375">
    <property type="entry name" value="CYTOCHROME P450 FAMILY"/>
    <property type="match status" value="1"/>
</dbReference>
<evidence type="ECO:0000313" key="7">
    <source>
        <dbReference type="Proteomes" id="UP000230423"/>
    </source>
</evidence>
<evidence type="ECO:0000256" key="5">
    <source>
        <dbReference type="SAM" id="Phobius"/>
    </source>
</evidence>
<evidence type="ECO:0000313" key="6">
    <source>
        <dbReference type="EMBL" id="PIO73658.1"/>
    </source>
</evidence>
<keyword evidence="5" id="KW-0812">Transmembrane</keyword>
<keyword evidence="4" id="KW-0560">Oxidoreductase</keyword>
<dbReference type="Proteomes" id="UP000230423">
    <property type="component" value="Unassembled WGS sequence"/>
</dbReference>
<dbReference type="InterPro" id="IPR050182">
    <property type="entry name" value="Cytochrome_P450_fam2"/>
</dbReference>
<evidence type="ECO:0008006" key="8">
    <source>
        <dbReference type="Google" id="ProtNLM"/>
    </source>
</evidence>
<dbReference type="GO" id="GO:0006805">
    <property type="term" value="P:xenobiotic metabolic process"/>
    <property type="evidence" value="ECO:0007669"/>
    <property type="project" value="TreeGrafter"/>
</dbReference>
<reference evidence="6 7" key="1">
    <citation type="submission" date="2015-09" db="EMBL/GenBank/DDBJ databases">
        <title>Draft genome of the parasitic nematode Teladorsagia circumcincta isolate WARC Sus (inbred).</title>
        <authorList>
            <person name="Mitreva M."/>
        </authorList>
    </citation>
    <scope>NUCLEOTIDE SEQUENCE [LARGE SCALE GENOMIC DNA]</scope>
    <source>
        <strain evidence="6 7">S</strain>
    </source>
</reference>
<accession>A0A2G9UTS4</accession>
<dbReference type="GO" id="GO:0016712">
    <property type="term" value="F:oxidoreductase activity, acting on paired donors, with incorporation or reduction of molecular oxygen, reduced flavin or flavoprotein as one donor, and incorporation of one atom of oxygen"/>
    <property type="evidence" value="ECO:0007669"/>
    <property type="project" value="TreeGrafter"/>
</dbReference>
<evidence type="ECO:0000256" key="4">
    <source>
        <dbReference type="ARBA" id="ARBA00023033"/>
    </source>
</evidence>
<dbReference type="InterPro" id="IPR036396">
    <property type="entry name" value="Cyt_P450_sf"/>
</dbReference>
<keyword evidence="3" id="KW-0408">Iron</keyword>
<evidence type="ECO:0000256" key="1">
    <source>
        <dbReference type="ARBA" id="ARBA00010617"/>
    </source>
</evidence>
<evidence type="ECO:0000256" key="2">
    <source>
        <dbReference type="ARBA" id="ARBA00022723"/>
    </source>
</evidence>
<keyword evidence="5" id="KW-0472">Membrane</keyword>
<evidence type="ECO:0000256" key="3">
    <source>
        <dbReference type="ARBA" id="ARBA00023004"/>
    </source>
</evidence>
<dbReference type="AlphaFoldDB" id="A0A2G9UTS4"/>
<keyword evidence="4" id="KW-0503">Monooxygenase</keyword>
<protein>
    <recommendedName>
        <fullName evidence="8">Cytochrome P450</fullName>
    </recommendedName>
</protein>
<dbReference type="SUPFAM" id="SSF48264">
    <property type="entry name" value="Cytochrome P450"/>
    <property type="match status" value="1"/>
</dbReference>